<dbReference type="HOGENOM" id="CLU_020844_3_0_0"/>
<accession>M1Z0Q2</accession>
<keyword evidence="7" id="KW-0663">Pyridoxal phosphate</keyword>
<comment type="catalytic activity">
    <reaction evidence="10">
        <text>L-leucine + 2-oxoglutarate = 4-methyl-2-oxopentanoate + L-glutamate</text>
        <dbReference type="Rhea" id="RHEA:18321"/>
        <dbReference type="ChEBI" id="CHEBI:16810"/>
        <dbReference type="ChEBI" id="CHEBI:17865"/>
        <dbReference type="ChEBI" id="CHEBI:29985"/>
        <dbReference type="ChEBI" id="CHEBI:57427"/>
        <dbReference type="EC" id="2.6.1.42"/>
    </reaction>
</comment>
<proteinExistence type="inferred from homology"/>
<name>M1Z0Q2_NITG3</name>
<evidence type="ECO:0000256" key="8">
    <source>
        <dbReference type="ARBA" id="ARBA00048212"/>
    </source>
</evidence>
<keyword evidence="11" id="KW-0456">Lyase</keyword>
<reference evidence="11 12" key="1">
    <citation type="journal article" date="2013" name="Front. Microbiol.">
        <title>The genome of Nitrospina gracilis illuminates the metabolism and evolution of the major marine nitrite oxidizer.</title>
        <authorList>
            <person name="Luecker S."/>
            <person name="Nowka B."/>
            <person name="Rattei T."/>
            <person name="Spieck E."/>
            <person name="and Daims H."/>
        </authorList>
    </citation>
    <scope>NUCLEOTIDE SEQUENCE [LARGE SCALE GENOMIC DNA]</scope>
    <source>
        <strain evidence="11 12">3/211</strain>
    </source>
</reference>
<dbReference type="FunFam" id="3.20.10.10:FF:000002">
    <property type="entry name" value="D-alanine aminotransferase"/>
    <property type="match status" value="1"/>
</dbReference>
<comment type="pathway">
    <text evidence="3">Amino-acid biosynthesis; L-valine biosynthesis; L-valine from pyruvate: step 4/4.</text>
</comment>
<evidence type="ECO:0000256" key="5">
    <source>
        <dbReference type="ARBA" id="ARBA00009320"/>
    </source>
</evidence>
<comment type="similarity">
    <text evidence="5">Belongs to the class-IV pyridoxal-phosphate-dependent aminotransferase family.</text>
</comment>
<comment type="caution">
    <text evidence="11">The sequence shown here is derived from an EMBL/GenBank/DDBJ whole genome shotgun (WGS) entry which is preliminary data.</text>
</comment>
<dbReference type="GO" id="GO:0008652">
    <property type="term" value="P:amino acid biosynthetic process"/>
    <property type="evidence" value="ECO:0007669"/>
    <property type="project" value="UniProtKB-ARBA"/>
</dbReference>
<gene>
    <name evidence="11" type="ORF">NITGR_730011</name>
</gene>
<dbReference type="STRING" id="1266370.NITGR_730011"/>
<comment type="cofactor">
    <cofactor evidence="1">
        <name>pyridoxal 5'-phosphate</name>
        <dbReference type="ChEBI" id="CHEBI:597326"/>
    </cofactor>
</comment>
<evidence type="ECO:0000256" key="7">
    <source>
        <dbReference type="ARBA" id="ARBA00022898"/>
    </source>
</evidence>
<dbReference type="GO" id="GO:0046394">
    <property type="term" value="P:carboxylic acid biosynthetic process"/>
    <property type="evidence" value="ECO:0007669"/>
    <property type="project" value="UniProtKB-ARBA"/>
</dbReference>
<dbReference type="InterPro" id="IPR043131">
    <property type="entry name" value="BCAT-like_N"/>
</dbReference>
<evidence type="ECO:0000256" key="4">
    <source>
        <dbReference type="ARBA" id="ARBA00005072"/>
    </source>
</evidence>
<dbReference type="EMBL" id="CAQJ01000081">
    <property type="protein sequence ID" value="CCQ91553.1"/>
    <property type="molecule type" value="Genomic_DNA"/>
</dbReference>
<dbReference type="Gene3D" id="3.30.470.10">
    <property type="match status" value="1"/>
</dbReference>
<comment type="catalytic activity">
    <reaction evidence="9">
        <text>L-isoleucine + 2-oxoglutarate = (S)-3-methyl-2-oxopentanoate + L-glutamate</text>
        <dbReference type="Rhea" id="RHEA:24801"/>
        <dbReference type="ChEBI" id="CHEBI:16810"/>
        <dbReference type="ChEBI" id="CHEBI:29985"/>
        <dbReference type="ChEBI" id="CHEBI:35146"/>
        <dbReference type="ChEBI" id="CHEBI:58045"/>
        <dbReference type="EC" id="2.6.1.42"/>
    </reaction>
</comment>
<sequence>MTPVVYINGRFVPQEEARVSVFDRGFLYGDVVFETLRAYRGRIFRLADHLDRLHQSAGQIHLTVPKAADKLESLLYEVLQRNELYDAILRLTLSRGESTGFDIVPDAPPTLVITARPVEPLPDSRYREGVSILLVSDSAPRLPGVTRQAKSGNFLPYILARHMALEAGHWDAILLNHRGEVCDASTSNVFIVRGGVLKTPPVGESVLAGITRKVVLELAQQPVVAACEETLQAADLHQADEVFLTNTGIELLPVTRVDDTVIGNGRRGPITARLHAAFLKSIESL</sequence>
<evidence type="ECO:0000256" key="1">
    <source>
        <dbReference type="ARBA" id="ARBA00001933"/>
    </source>
</evidence>
<evidence type="ECO:0000256" key="6">
    <source>
        <dbReference type="ARBA" id="ARBA00013053"/>
    </source>
</evidence>
<dbReference type="GO" id="GO:0052656">
    <property type="term" value="F:L-isoleucine-2-oxoglutarate transaminase activity"/>
    <property type="evidence" value="ECO:0007669"/>
    <property type="project" value="RHEA"/>
</dbReference>
<dbReference type="Gene3D" id="3.20.10.10">
    <property type="entry name" value="D-amino Acid Aminotransferase, subunit A, domain 2"/>
    <property type="match status" value="1"/>
</dbReference>
<dbReference type="GO" id="GO:0016829">
    <property type="term" value="F:lyase activity"/>
    <property type="evidence" value="ECO:0007669"/>
    <property type="project" value="UniProtKB-KW"/>
</dbReference>
<dbReference type="Proteomes" id="UP000011704">
    <property type="component" value="Unassembled WGS sequence"/>
</dbReference>
<comment type="pathway">
    <text evidence="2">Amino-acid biosynthesis; L-isoleucine biosynthesis; L-isoleucine from 2-oxobutanoate: step 4/4.</text>
</comment>
<dbReference type="SUPFAM" id="SSF56752">
    <property type="entry name" value="D-aminoacid aminotransferase-like PLP-dependent enzymes"/>
    <property type="match status" value="1"/>
</dbReference>
<comment type="catalytic activity">
    <reaction evidence="8">
        <text>L-valine + 2-oxoglutarate = 3-methyl-2-oxobutanoate + L-glutamate</text>
        <dbReference type="Rhea" id="RHEA:24813"/>
        <dbReference type="ChEBI" id="CHEBI:11851"/>
        <dbReference type="ChEBI" id="CHEBI:16810"/>
        <dbReference type="ChEBI" id="CHEBI:29985"/>
        <dbReference type="ChEBI" id="CHEBI:57762"/>
        <dbReference type="EC" id="2.6.1.42"/>
    </reaction>
</comment>
<dbReference type="EC" id="2.6.1.42" evidence="6"/>
<dbReference type="GO" id="GO:0052654">
    <property type="term" value="F:L-leucine-2-oxoglutarate transaminase activity"/>
    <property type="evidence" value="ECO:0007669"/>
    <property type="project" value="RHEA"/>
</dbReference>
<dbReference type="InterPro" id="IPR050571">
    <property type="entry name" value="Class-IV_PLP-Dep_Aminotrnsfr"/>
</dbReference>
<evidence type="ECO:0000256" key="2">
    <source>
        <dbReference type="ARBA" id="ARBA00004824"/>
    </source>
</evidence>
<evidence type="ECO:0000256" key="3">
    <source>
        <dbReference type="ARBA" id="ARBA00004931"/>
    </source>
</evidence>
<dbReference type="GO" id="GO:0005829">
    <property type="term" value="C:cytosol"/>
    <property type="evidence" value="ECO:0007669"/>
    <property type="project" value="TreeGrafter"/>
</dbReference>
<dbReference type="AlphaFoldDB" id="M1Z0Q2"/>
<organism evidence="11 12">
    <name type="scientific">Nitrospina gracilis (strain 3/211)</name>
    <dbReference type="NCBI Taxonomy" id="1266370"/>
    <lineage>
        <taxon>Bacteria</taxon>
        <taxon>Pseudomonadati</taxon>
        <taxon>Nitrospinota/Tectimicrobiota group</taxon>
        <taxon>Nitrospinota</taxon>
        <taxon>Nitrospinia</taxon>
        <taxon>Nitrospinales</taxon>
        <taxon>Nitrospinaceae</taxon>
        <taxon>Nitrospina</taxon>
    </lineage>
</organism>
<dbReference type="PANTHER" id="PTHR42743">
    <property type="entry name" value="AMINO-ACID AMINOTRANSFERASE"/>
    <property type="match status" value="1"/>
</dbReference>
<evidence type="ECO:0000313" key="11">
    <source>
        <dbReference type="EMBL" id="CCQ91553.1"/>
    </source>
</evidence>
<protein>
    <recommendedName>
        <fullName evidence="6">branched-chain-amino-acid transaminase</fullName>
        <ecNumber evidence="6">2.6.1.42</ecNumber>
    </recommendedName>
</protein>
<dbReference type="InParanoid" id="M1Z0Q2"/>
<keyword evidence="12" id="KW-1185">Reference proteome</keyword>
<dbReference type="InterPro" id="IPR036038">
    <property type="entry name" value="Aminotransferase-like"/>
</dbReference>
<dbReference type="Pfam" id="PF01063">
    <property type="entry name" value="Aminotran_4"/>
    <property type="match status" value="1"/>
</dbReference>
<dbReference type="GO" id="GO:0052655">
    <property type="term" value="F:L-valine-2-oxoglutarate transaminase activity"/>
    <property type="evidence" value="ECO:0007669"/>
    <property type="project" value="RHEA"/>
</dbReference>
<dbReference type="InterPro" id="IPR043132">
    <property type="entry name" value="BCAT-like_C"/>
</dbReference>
<evidence type="ECO:0000256" key="9">
    <source>
        <dbReference type="ARBA" id="ARBA00048798"/>
    </source>
</evidence>
<comment type="pathway">
    <text evidence="4">Amino-acid biosynthesis; L-leucine biosynthesis; L-leucine from 3-methyl-2-oxobutanoate: step 4/4.</text>
</comment>
<evidence type="ECO:0000313" key="12">
    <source>
        <dbReference type="Proteomes" id="UP000011704"/>
    </source>
</evidence>
<dbReference type="PANTHER" id="PTHR42743:SF11">
    <property type="entry name" value="AMINODEOXYCHORISMATE LYASE"/>
    <property type="match status" value="1"/>
</dbReference>
<evidence type="ECO:0000256" key="10">
    <source>
        <dbReference type="ARBA" id="ARBA00049229"/>
    </source>
</evidence>
<dbReference type="InterPro" id="IPR001544">
    <property type="entry name" value="Aminotrans_IV"/>
</dbReference>